<reference evidence="1 2" key="1">
    <citation type="journal article" date="2015" name="Genome Biol.">
        <title>Comparative genomics of Steinernema reveals deeply conserved gene regulatory networks.</title>
        <authorList>
            <person name="Dillman A.R."/>
            <person name="Macchietto M."/>
            <person name="Porter C.F."/>
            <person name="Rogers A."/>
            <person name="Williams B."/>
            <person name="Antoshechkin I."/>
            <person name="Lee M.M."/>
            <person name="Goodwin Z."/>
            <person name="Lu X."/>
            <person name="Lewis E.E."/>
            <person name="Goodrich-Blair H."/>
            <person name="Stock S.P."/>
            <person name="Adams B.J."/>
            <person name="Sternberg P.W."/>
            <person name="Mortazavi A."/>
        </authorList>
    </citation>
    <scope>NUCLEOTIDE SEQUENCE [LARGE SCALE GENOMIC DNA]</scope>
    <source>
        <strain evidence="1 2">ALL</strain>
    </source>
</reference>
<accession>A0A4U8V0B3</accession>
<name>A0A4U8V0B3_STECR</name>
<reference evidence="1 2" key="2">
    <citation type="journal article" date="2019" name="G3 (Bethesda)">
        <title>Hybrid Assembly of the Genome of the Entomopathogenic Nematode Steinernema carpocapsae Identifies the X-Chromosome.</title>
        <authorList>
            <person name="Serra L."/>
            <person name="Macchietto M."/>
            <person name="Macias-Munoz A."/>
            <person name="McGill C.J."/>
            <person name="Rodriguez I.M."/>
            <person name="Rodriguez B."/>
            <person name="Murad R."/>
            <person name="Mortazavi A."/>
        </authorList>
    </citation>
    <scope>NUCLEOTIDE SEQUENCE [LARGE SCALE GENOMIC DNA]</scope>
    <source>
        <strain evidence="1 2">ALL</strain>
    </source>
</reference>
<evidence type="ECO:0000313" key="2">
    <source>
        <dbReference type="Proteomes" id="UP000298663"/>
    </source>
</evidence>
<proteinExistence type="predicted"/>
<protein>
    <submittedName>
        <fullName evidence="1">Uncharacterized protein</fullName>
    </submittedName>
</protein>
<keyword evidence="2" id="KW-1185">Reference proteome</keyword>
<dbReference type="AlphaFoldDB" id="A0A4U8V0B3"/>
<evidence type="ECO:0000313" key="1">
    <source>
        <dbReference type="EMBL" id="TMS39202.1"/>
    </source>
</evidence>
<gene>
    <name evidence="1" type="ORF">L596_005767</name>
</gene>
<comment type="caution">
    <text evidence="1">The sequence shown here is derived from an EMBL/GenBank/DDBJ whole genome shotgun (WGS) entry which is preliminary data.</text>
</comment>
<organism evidence="1 2">
    <name type="scientific">Steinernema carpocapsae</name>
    <name type="common">Entomopathogenic nematode</name>
    <dbReference type="NCBI Taxonomy" id="34508"/>
    <lineage>
        <taxon>Eukaryota</taxon>
        <taxon>Metazoa</taxon>
        <taxon>Ecdysozoa</taxon>
        <taxon>Nematoda</taxon>
        <taxon>Chromadorea</taxon>
        <taxon>Rhabditida</taxon>
        <taxon>Tylenchina</taxon>
        <taxon>Panagrolaimomorpha</taxon>
        <taxon>Strongyloidoidea</taxon>
        <taxon>Steinernematidae</taxon>
        <taxon>Steinernema</taxon>
    </lineage>
</organism>
<dbReference type="EMBL" id="AZBU02000001">
    <property type="protein sequence ID" value="TMS39202.1"/>
    <property type="molecule type" value="Genomic_DNA"/>
</dbReference>
<dbReference type="Proteomes" id="UP000298663">
    <property type="component" value="Unassembled WGS sequence"/>
</dbReference>
<sequence length="74" mass="8249">MLSLESFLSFRARTSGGLHAVGLGRHRANPLIFSSMKLDQRAAARAKKRRNPLRALQHICSNRTTSICQSAQKE</sequence>